<feature type="domain" description="Rad50/SbcC-type AAA" evidence="1">
    <location>
        <begin position="5"/>
        <end position="131"/>
    </location>
</feature>
<reference evidence="2 3" key="1">
    <citation type="submission" date="2020-08" db="EMBL/GenBank/DDBJ databases">
        <title>Winogradskyella ouciana sp. nov., isolated from the hadal seawater of the Mariana Trench.</title>
        <authorList>
            <person name="He X."/>
        </authorList>
    </citation>
    <scope>NUCLEOTIDE SEQUENCE [LARGE SCALE GENOMIC DNA]</scope>
    <source>
        <strain evidence="2 3">KCTC 22026</strain>
    </source>
</reference>
<dbReference type="SUPFAM" id="SSF52540">
    <property type="entry name" value="P-loop containing nucleoside triphosphate hydrolases"/>
    <property type="match status" value="1"/>
</dbReference>
<dbReference type="RefSeq" id="WP_186846829.1">
    <property type="nucleotide sequence ID" value="NZ_JACOME010000006.1"/>
</dbReference>
<organism evidence="2 3">
    <name type="scientific">Winogradskyella echinorum</name>
    <dbReference type="NCBI Taxonomy" id="538189"/>
    <lineage>
        <taxon>Bacteria</taxon>
        <taxon>Pseudomonadati</taxon>
        <taxon>Bacteroidota</taxon>
        <taxon>Flavobacteriia</taxon>
        <taxon>Flavobacteriales</taxon>
        <taxon>Flavobacteriaceae</taxon>
        <taxon>Winogradskyella</taxon>
    </lineage>
</organism>
<sequence length="520" mass="60792">MKIDKLHINDFKFFSKVEPDSPLLSIDGNHLLIYGENGSGKSTIYWSLYTLLECSFKNSDDEIRKYFKKTGDESLVNIHATGSSDSYIKVELNDGFGNSTRYKASRKARDLSIRTNTDVRESNMASDFINYRVLFQLHNLKHSKDNNLWQWFYEEVLPYVKKGSDPCLDEYDVLKQGPGKVNNLAGDEIFPTAALRTASALEERRLYRNYKDYRNQWKAWMNWLKDFLSRITTRANQLIRNDFRYNFRIVLDFKCRFPDYRATDDTIKWFDPEIKLIVSEYEGVANPKITKPHTFLNEAKWSAIGLALRFAILEQRLYVADMKVLVIDDMIISLDMSNREAVLNLILNNYINDYQLILMTHDRFFFEMAKYTIEKGAMPNFKYLEMFEDSNGAFPKPLIIENTSQIEKAWQLFHRKEFALSANTLRKASEKLCKAYLTAHERLNITSYTVRNLHSQIEQFQTKGLLAGLNAINLIRFIEYKDRILNPSSHYDIETPLFESELKRAIETVEALALETGFNI</sequence>
<dbReference type="PANTHER" id="PTHR32182">
    <property type="entry name" value="DNA REPLICATION AND REPAIR PROTEIN RECF"/>
    <property type="match status" value="1"/>
</dbReference>
<accession>A0ABR6Y4S3</accession>
<name>A0ABR6Y4S3_9FLAO</name>
<evidence type="ECO:0000313" key="3">
    <source>
        <dbReference type="Proteomes" id="UP000607435"/>
    </source>
</evidence>
<protein>
    <submittedName>
        <fullName evidence="2">AAA family ATPase</fullName>
    </submittedName>
</protein>
<dbReference type="Gene3D" id="3.40.50.300">
    <property type="entry name" value="P-loop containing nucleotide triphosphate hydrolases"/>
    <property type="match status" value="1"/>
</dbReference>
<dbReference type="Pfam" id="PF13476">
    <property type="entry name" value="AAA_23"/>
    <property type="match status" value="1"/>
</dbReference>
<dbReference type="EMBL" id="JACOME010000006">
    <property type="protein sequence ID" value="MBC3847723.1"/>
    <property type="molecule type" value="Genomic_DNA"/>
</dbReference>
<evidence type="ECO:0000259" key="1">
    <source>
        <dbReference type="Pfam" id="PF13476"/>
    </source>
</evidence>
<dbReference type="InterPro" id="IPR027417">
    <property type="entry name" value="P-loop_NTPase"/>
</dbReference>
<proteinExistence type="predicted"/>
<comment type="caution">
    <text evidence="2">The sequence shown here is derived from an EMBL/GenBank/DDBJ whole genome shotgun (WGS) entry which is preliminary data.</text>
</comment>
<gene>
    <name evidence="2" type="ORF">H6H04_15100</name>
</gene>
<dbReference type="PANTHER" id="PTHR32182:SF0">
    <property type="entry name" value="DNA REPLICATION AND REPAIR PROTEIN RECF"/>
    <property type="match status" value="1"/>
</dbReference>
<evidence type="ECO:0000313" key="2">
    <source>
        <dbReference type="EMBL" id="MBC3847723.1"/>
    </source>
</evidence>
<dbReference type="InterPro" id="IPR038729">
    <property type="entry name" value="Rad50/SbcC_AAA"/>
</dbReference>
<dbReference type="Proteomes" id="UP000607435">
    <property type="component" value="Unassembled WGS sequence"/>
</dbReference>
<keyword evidence="3" id="KW-1185">Reference proteome</keyword>